<gene>
    <name evidence="1" type="ORF">HAP48_044365</name>
</gene>
<name>A0A973W9S6_9BRAD</name>
<accession>A0A973W9S6</accession>
<proteinExistence type="predicted"/>
<dbReference type="EMBL" id="JAAOLE020000001">
    <property type="protein sequence ID" value="NVI49759.1"/>
    <property type="molecule type" value="Genomic_DNA"/>
</dbReference>
<dbReference type="RefSeq" id="WP_166213354.1">
    <property type="nucleotide sequence ID" value="NZ_CP088285.1"/>
</dbReference>
<dbReference type="AlphaFoldDB" id="A0A973W9S6"/>
<comment type="caution">
    <text evidence="1">The sequence shown here is derived from an EMBL/GenBank/DDBJ whole genome shotgun (WGS) entry which is preliminary data.</text>
</comment>
<protein>
    <submittedName>
        <fullName evidence="1">Uncharacterized protein</fullName>
    </submittedName>
</protein>
<sequence>MTDSLWSVYTTSMPELMPAAAHAGFSRSAFLDDSTALQSDDAVAPTARNAKPLRSTGIDRRGLLVDGVRPARLGVTPRTGCNESDSGLFPQASLLGRRSSARETFAALARALQAIRLASRLTRFLYANRYPLRSKTL</sequence>
<reference evidence="1" key="1">
    <citation type="submission" date="2020-06" db="EMBL/GenBank/DDBJ databases">
        <title>Whole Genome Sequence of Bradyrhizobium sp. Strain 1S1.</title>
        <authorList>
            <person name="Bromfield E.S.P."/>
            <person name="Cloutier S."/>
        </authorList>
    </citation>
    <scope>NUCLEOTIDE SEQUENCE [LARGE SCALE GENOMIC DNA]</scope>
    <source>
        <strain evidence="1">1S1</strain>
    </source>
</reference>
<organism evidence="1">
    <name type="scientific">Bradyrhizobium septentrionale</name>
    <dbReference type="NCBI Taxonomy" id="1404411"/>
    <lineage>
        <taxon>Bacteria</taxon>
        <taxon>Pseudomonadati</taxon>
        <taxon>Pseudomonadota</taxon>
        <taxon>Alphaproteobacteria</taxon>
        <taxon>Hyphomicrobiales</taxon>
        <taxon>Nitrobacteraceae</taxon>
        <taxon>Bradyrhizobium</taxon>
    </lineage>
</organism>
<evidence type="ECO:0000313" key="1">
    <source>
        <dbReference type="EMBL" id="NVI49759.1"/>
    </source>
</evidence>